<reference evidence="7" key="1">
    <citation type="submission" date="2020-06" db="EMBL/GenBank/DDBJ databases">
        <authorList>
            <consortium name="Plant Systems Biology data submission"/>
        </authorList>
    </citation>
    <scope>NUCLEOTIDE SEQUENCE</scope>
    <source>
        <strain evidence="7">D6</strain>
    </source>
</reference>
<keyword evidence="1" id="KW-0479">Metal-binding</keyword>
<feature type="compositionally biased region" description="Low complexity" evidence="5">
    <location>
        <begin position="381"/>
        <end position="409"/>
    </location>
</feature>
<evidence type="ECO:0000256" key="1">
    <source>
        <dbReference type="ARBA" id="ARBA00022723"/>
    </source>
</evidence>
<dbReference type="PROSITE" id="PS50808">
    <property type="entry name" value="ZF_BED"/>
    <property type="match status" value="1"/>
</dbReference>
<feature type="region of interest" description="Disordered" evidence="5">
    <location>
        <begin position="1"/>
        <end position="113"/>
    </location>
</feature>
<protein>
    <recommendedName>
        <fullName evidence="6">BED-type domain-containing protein</fullName>
    </recommendedName>
</protein>
<dbReference type="EMBL" id="CAICTM010003349">
    <property type="protein sequence ID" value="CAB9531240.1"/>
    <property type="molecule type" value="Genomic_DNA"/>
</dbReference>
<accession>A0A9N8F3B3</accession>
<feature type="compositionally biased region" description="Polar residues" evidence="5">
    <location>
        <begin position="436"/>
        <end position="446"/>
    </location>
</feature>
<sequence length="446" mass="48340">MSSPNTEDAKPSTKKRKREDEDGPEEEEAAKAPLKDEPKESTEGGEGKEPQDDPPKEPTAPEDPPALKAADAPAGDNSKLPTIPGTTEATEVPTIPGSKTGPPEVVGGTNHLGIPNRLLQHETSAGTTAAGGDTAKEAEKTSTVPSHPELEHVRPHPTFTQWIQDRVLLSPMESTSKKRSRFWQAYHQFDPQHASNKSSGREHHAACNICGKTVNMGRDYSTTTLQQHLRKCNIKLWTKLKEEMVNAPTKKAKHTKMEEAAVVALAVAALGGDAAAAANTTTEKDNKDKTVESLKQYVQVAYMVRFQYPPLEEWAGLISILHRELAQTLSKAAIRKVFDQQAKLKRKRRNSSEKTTQQDETMPPPKAPEAPNKVGGDGIVSDNSSLSSQPPQSPNKNKAAAAPPSQPSQVVDSDEKTDNNNKTDNNGKTDNSNNDISNSATNKTEV</sequence>
<dbReference type="AlphaFoldDB" id="A0A9N8F3B3"/>
<keyword evidence="3" id="KW-0862">Zinc</keyword>
<evidence type="ECO:0000259" key="6">
    <source>
        <dbReference type="PROSITE" id="PS50808"/>
    </source>
</evidence>
<keyword evidence="8" id="KW-1185">Reference proteome</keyword>
<dbReference type="Proteomes" id="UP001153069">
    <property type="component" value="Unassembled WGS sequence"/>
</dbReference>
<feature type="domain" description="BED-type" evidence="6">
    <location>
        <begin position="177"/>
        <end position="240"/>
    </location>
</feature>
<dbReference type="GO" id="GO:0003677">
    <property type="term" value="F:DNA binding"/>
    <property type="evidence" value="ECO:0007669"/>
    <property type="project" value="InterPro"/>
</dbReference>
<feature type="compositionally biased region" description="Basic and acidic residues" evidence="5">
    <location>
        <begin position="413"/>
        <end position="427"/>
    </location>
</feature>
<feature type="compositionally biased region" description="Low complexity" evidence="5">
    <location>
        <begin position="66"/>
        <end position="76"/>
    </location>
</feature>
<evidence type="ECO:0000313" key="7">
    <source>
        <dbReference type="EMBL" id="CAB9531240.1"/>
    </source>
</evidence>
<evidence type="ECO:0000313" key="8">
    <source>
        <dbReference type="Proteomes" id="UP001153069"/>
    </source>
</evidence>
<keyword evidence="2 4" id="KW-0863">Zinc-finger</keyword>
<evidence type="ECO:0000256" key="4">
    <source>
        <dbReference type="PROSITE-ProRule" id="PRU00027"/>
    </source>
</evidence>
<evidence type="ECO:0000256" key="3">
    <source>
        <dbReference type="ARBA" id="ARBA00022833"/>
    </source>
</evidence>
<dbReference type="SMART" id="SM00614">
    <property type="entry name" value="ZnF_BED"/>
    <property type="match status" value="1"/>
</dbReference>
<feature type="region of interest" description="Disordered" evidence="5">
    <location>
        <begin position="341"/>
        <end position="446"/>
    </location>
</feature>
<dbReference type="InterPro" id="IPR003656">
    <property type="entry name" value="Znf_BED"/>
</dbReference>
<feature type="compositionally biased region" description="Basic and acidic residues" evidence="5">
    <location>
        <begin position="29"/>
        <end position="56"/>
    </location>
</feature>
<evidence type="ECO:0000256" key="5">
    <source>
        <dbReference type="SAM" id="MobiDB-lite"/>
    </source>
</evidence>
<proteinExistence type="predicted"/>
<dbReference type="Pfam" id="PF02892">
    <property type="entry name" value="zf-BED"/>
    <property type="match status" value="1"/>
</dbReference>
<gene>
    <name evidence="7" type="ORF">SEMRO_3351_G347100.1</name>
</gene>
<feature type="region of interest" description="Disordered" evidence="5">
    <location>
        <begin position="126"/>
        <end position="153"/>
    </location>
</feature>
<dbReference type="GO" id="GO:0008270">
    <property type="term" value="F:zinc ion binding"/>
    <property type="evidence" value="ECO:0007669"/>
    <property type="project" value="UniProtKB-KW"/>
</dbReference>
<evidence type="ECO:0000256" key="2">
    <source>
        <dbReference type="ARBA" id="ARBA00022771"/>
    </source>
</evidence>
<name>A0A9N8F3B3_9STRA</name>
<organism evidence="7 8">
    <name type="scientific">Seminavis robusta</name>
    <dbReference type="NCBI Taxonomy" id="568900"/>
    <lineage>
        <taxon>Eukaryota</taxon>
        <taxon>Sar</taxon>
        <taxon>Stramenopiles</taxon>
        <taxon>Ochrophyta</taxon>
        <taxon>Bacillariophyta</taxon>
        <taxon>Bacillariophyceae</taxon>
        <taxon>Bacillariophycidae</taxon>
        <taxon>Naviculales</taxon>
        <taxon>Naviculaceae</taxon>
        <taxon>Seminavis</taxon>
    </lineage>
</organism>
<comment type="caution">
    <text evidence="7">The sequence shown here is derived from an EMBL/GenBank/DDBJ whole genome shotgun (WGS) entry which is preliminary data.</text>
</comment>